<dbReference type="Pfam" id="PF13556">
    <property type="entry name" value="HTH_30"/>
    <property type="match status" value="1"/>
</dbReference>
<name>A0ABP5E7T2_9ACTN</name>
<dbReference type="PANTHER" id="PTHR33744:SF1">
    <property type="entry name" value="DNA-BINDING TRANSCRIPTIONAL ACTIVATOR ADER"/>
    <property type="match status" value="1"/>
</dbReference>
<keyword evidence="4" id="KW-1185">Reference proteome</keyword>
<dbReference type="Proteomes" id="UP001499854">
    <property type="component" value="Unassembled WGS sequence"/>
</dbReference>
<feature type="domain" description="PucR C-terminal helix-turn-helix" evidence="2">
    <location>
        <begin position="419"/>
        <end position="480"/>
    </location>
</feature>
<organism evidence="3 4">
    <name type="scientific">Catenulispora subtropica</name>
    <dbReference type="NCBI Taxonomy" id="450798"/>
    <lineage>
        <taxon>Bacteria</taxon>
        <taxon>Bacillati</taxon>
        <taxon>Actinomycetota</taxon>
        <taxon>Actinomycetes</taxon>
        <taxon>Catenulisporales</taxon>
        <taxon>Catenulisporaceae</taxon>
        <taxon>Catenulispora</taxon>
    </lineage>
</organism>
<sequence>MPPTIASLLADRPLGLRLLTTRGPAGDTAREIRWVHTTELNDPAPFLEGGELLLTTGLRLDDPRFDLEAFLSGLVRAGVAGLGFGVGLNNAAVPERFVAAAEAHGLPVLEVPKATPFIAIAKSVSKTLAAEEYRAITEGYRTQQELVKSALAAEPQRSLVRSLVRGLGPGAWAVLAAADGTVLHSAGPVPPEVDLAPELARLRGRSLPSSSSILTESGHVEVHALGAGKRVMGFLAAGLLGRTTGPDTTGRQILAVALTLLTLGVEQPTKDGTVAELTLRRAVVRLLLAGHVDAAHEAAAELRVPLPPEPIRVSRDSVREEAVPERMFVLEEEGERVLLAPAAFDGFAGGVSDAVGYADFGRAYRQAGEALATVRRTGRSPVFFAESGSGLTTLFGDQVVRDFAAGVLRPLKDADRTTLVPTLRAWLAHNGQWDAAAAELGVHRHTVRARIARAGELLGKDLTAADSADARMELWLALRVQEGQ</sequence>
<dbReference type="PANTHER" id="PTHR33744">
    <property type="entry name" value="CARBOHYDRATE DIACID REGULATOR"/>
    <property type="match status" value="1"/>
</dbReference>
<reference evidence="4" key="1">
    <citation type="journal article" date="2019" name="Int. J. Syst. Evol. Microbiol.">
        <title>The Global Catalogue of Microorganisms (GCM) 10K type strain sequencing project: providing services to taxonomists for standard genome sequencing and annotation.</title>
        <authorList>
            <consortium name="The Broad Institute Genomics Platform"/>
            <consortium name="The Broad Institute Genome Sequencing Center for Infectious Disease"/>
            <person name="Wu L."/>
            <person name="Ma J."/>
        </authorList>
    </citation>
    <scope>NUCLEOTIDE SEQUENCE [LARGE SCALE GENOMIC DNA]</scope>
    <source>
        <strain evidence="4">JCM 16013</strain>
    </source>
</reference>
<protein>
    <submittedName>
        <fullName evidence="3">PucR family transcriptional regulator</fullName>
    </submittedName>
</protein>
<gene>
    <name evidence="3" type="ORF">GCM10009838_65670</name>
</gene>
<dbReference type="InterPro" id="IPR025736">
    <property type="entry name" value="PucR_C-HTH_dom"/>
</dbReference>
<dbReference type="EMBL" id="BAAAQM010000048">
    <property type="protein sequence ID" value="GAA1992687.1"/>
    <property type="molecule type" value="Genomic_DNA"/>
</dbReference>
<dbReference type="InterPro" id="IPR012914">
    <property type="entry name" value="PucR_dom"/>
</dbReference>
<evidence type="ECO:0000313" key="4">
    <source>
        <dbReference type="Proteomes" id="UP001499854"/>
    </source>
</evidence>
<dbReference type="RefSeq" id="WP_344661052.1">
    <property type="nucleotide sequence ID" value="NZ_BAAAQM010000048.1"/>
</dbReference>
<dbReference type="Gene3D" id="1.10.10.2840">
    <property type="entry name" value="PucR C-terminal helix-turn-helix domain"/>
    <property type="match status" value="1"/>
</dbReference>
<dbReference type="InterPro" id="IPR051448">
    <property type="entry name" value="CdaR-like_regulators"/>
</dbReference>
<evidence type="ECO:0000259" key="1">
    <source>
        <dbReference type="Pfam" id="PF07905"/>
    </source>
</evidence>
<feature type="domain" description="Purine catabolism PurC-like" evidence="1">
    <location>
        <begin position="26"/>
        <end position="127"/>
    </location>
</feature>
<accession>A0ABP5E7T2</accession>
<evidence type="ECO:0000259" key="2">
    <source>
        <dbReference type="Pfam" id="PF13556"/>
    </source>
</evidence>
<evidence type="ECO:0000313" key="3">
    <source>
        <dbReference type="EMBL" id="GAA1992687.1"/>
    </source>
</evidence>
<dbReference type="InterPro" id="IPR042070">
    <property type="entry name" value="PucR_C-HTH_sf"/>
</dbReference>
<dbReference type="Pfam" id="PF07905">
    <property type="entry name" value="PucR"/>
    <property type="match status" value="1"/>
</dbReference>
<comment type="caution">
    <text evidence="3">The sequence shown here is derived from an EMBL/GenBank/DDBJ whole genome shotgun (WGS) entry which is preliminary data.</text>
</comment>
<proteinExistence type="predicted"/>